<dbReference type="InterPro" id="IPR050366">
    <property type="entry name" value="BP-dependent_transpt_permease"/>
</dbReference>
<dbReference type="Proteomes" id="UP000004688">
    <property type="component" value="Chromosome"/>
</dbReference>
<dbReference type="RefSeq" id="WP_015497290.1">
    <property type="nucleotide sequence ID" value="NC_020908.1"/>
</dbReference>
<evidence type="ECO:0000256" key="5">
    <source>
        <dbReference type="ARBA" id="ARBA00022989"/>
    </source>
</evidence>
<feature type="transmembrane region" description="Helical" evidence="7">
    <location>
        <begin position="225"/>
        <end position="247"/>
    </location>
</feature>
<dbReference type="STRING" id="391616.OA238_c44660"/>
<evidence type="ECO:0000256" key="6">
    <source>
        <dbReference type="ARBA" id="ARBA00023136"/>
    </source>
</evidence>
<dbReference type="eggNOG" id="COG1173">
    <property type="taxonomic scope" value="Bacteria"/>
</dbReference>
<dbReference type="KEGG" id="oar:OA238_c44660"/>
<dbReference type="Pfam" id="PF00528">
    <property type="entry name" value="BPD_transp_1"/>
    <property type="match status" value="1"/>
</dbReference>
<feature type="transmembrane region" description="Helical" evidence="7">
    <location>
        <begin position="359"/>
        <end position="388"/>
    </location>
</feature>
<feature type="transmembrane region" description="Helical" evidence="7">
    <location>
        <begin position="189"/>
        <end position="213"/>
    </location>
</feature>
<dbReference type="InterPro" id="IPR035906">
    <property type="entry name" value="MetI-like_sf"/>
</dbReference>
<keyword evidence="5 7" id="KW-1133">Transmembrane helix</keyword>
<sequence>MSGFVWFAIIIAGLLVAAYLFRLAGQAITSNAPKFRDMTFGVAFGYVFGAALFVWAVYYYFQPKITEAGTPNAGVIFFRWAVQGFIIASIAAFLFRILGRAVGTETTKKLFRSMPLTASFGILVIILYAITAIFAGSIAPYGESEILGAANVLAGGDIAAGGDPAYPLGTDQIGRDILSRLIYGARNTVGIAFITTCLAFFIGGSLGFLAATLQGWLDQLLSRSVDVLMAIPSLIFALLLMTIASAWAVKLGVPLTIFMVLIIAVIDSTRVYRLARAVGLNIVVMDYIEAAKLRGEGLSYLVFKEILPNAMAPLLAEFGLRFCFVFLTIAALSFLGVGIQPPLADWGTMVRDLGPFINFAAFIPTAAVTPLLAAGAIALLTVAVNFVVDWMLHKTSGLQE</sequence>
<dbReference type="Gene3D" id="1.10.3720.10">
    <property type="entry name" value="MetI-like"/>
    <property type="match status" value="1"/>
</dbReference>
<dbReference type="CDD" id="cd06261">
    <property type="entry name" value="TM_PBP2"/>
    <property type="match status" value="1"/>
</dbReference>
<keyword evidence="10" id="KW-1185">Reference proteome</keyword>
<organism evidence="9 10">
    <name type="scientific">Octadecabacter arcticus 238</name>
    <dbReference type="NCBI Taxonomy" id="391616"/>
    <lineage>
        <taxon>Bacteria</taxon>
        <taxon>Pseudomonadati</taxon>
        <taxon>Pseudomonadota</taxon>
        <taxon>Alphaproteobacteria</taxon>
        <taxon>Rhodobacterales</taxon>
        <taxon>Roseobacteraceae</taxon>
        <taxon>Octadecabacter</taxon>
    </lineage>
</organism>
<dbReference type="PANTHER" id="PTHR43386:SF25">
    <property type="entry name" value="PEPTIDE ABC TRANSPORTER PERMEASE PROTEIN"/>
    <property type="match status" value="1"/>
</dbReference>
<dbReference type="GO" id="GO:0055085">
    <property type="term" value="P:transmembrane transport"/>
    <property type="evidence" value="ECO:0007669"/>
    <property type="project" value="InterPro"/>
</dbReference>
<feature type="transmembrane region" description="Helical" evidence="7">
    <location>
        <begin position="116"/>
        <end position="139"/>
    </location>
</feature>
<evidence type="ECO:0000256" key="3">
    <source>
        <dbReference type="ARBA" id="ARBA00022475"/>
    </source>
</evidence>
<dbReference type="HOGENOM" id="CLU_028518_5_2_5"/>
<feature type="domain" description="ABC transmembrane type-1" evidence="8">
    <location>
        <begin position="185"/>
        <end position="392"/>
    </location>
</feature>
<evidence type="ECO:0000256" key="7">
    <source>
        <dbReference type="RuleBase" id="RU363032"/>
    </source>
</evidence>
<keyword evidence="6 7" id="KW-0472">Membrane</keyword>
<evidence type="ECO:0000259" key="8">
    <source>
        <dbReference type="PROSITE" id="PS50928"/>
    </source>
</evidence>
<evidence type="ECO:0000313" key="9">
    <source>
        <dbReference type="EMBL" id="AGI74345.1"/>
    </source>
</evidence>
<dbReference type="GO" id="GO:0005886">
    <property type="term" value="C:plasma membrane"/>
    <property type="evidence" value="ECO:0007669"/>
    <property type="project" value="UniProtKB-SubCell"/>
</dbReference>
<dbReference type="PANTHER" id="PTHR43386">
    <property type="entry name" value="OLIGOPEPTIDE TRANSPORT SYSTEM PERMEASE PROTEIN APPC"/>
    <property type="match status" value="1"/>
</dbReference>
<dbReference type="SUPFAM" id="SSF161098">
    <property type="entry name" value="MetI-like"/>
    <property type="match status" value="1"/>
</dbReference>
<keyword evidence="2 7" id="KW-0813">Transport</keyword>
<comment type="similarity">
    <text evidence="7">Belongs to the binding-protein-dependent transport system permease family.</text>
</comment>
<evidence type="ECO:0000256" key="1">
    <source>
        <dbReference type="ARBA" id="ARBA00004651"/>
    </source>
</evidence>
<dbReference type="PROSITE" id="PS50928">
    <property type="entry name" value="ABC_TM1"/>
    <property type="match status" value="1"/>
</dbReference>
<evidence type="ECO:0000256" key="4">
    <source>
        <dbReference type="ARBA" id="ARBA00022692"/>
    </source>
</evidence>
<reference evidence="9 10" key="1">
    <citation type="journal article" date="2013" name="PLoS ONE">
        <title>Poles Apart: Arctic and Antarctic Octadecabacter strains Share High Genome Plasticity and a New Type of Xanthorhodopsin.</title>
        <authorList>
            <person name="Vollmers J."/>
            <person name="Voget S."/>
            <person name="Dietrich S."/>
            <person name="Gollnow K."/>
            <person name="Smits M."/>
            <person name="Meyer K."/>
            <person name="Brinkhoff T."/>
            <person name="Simon M."/>
            <person name="Daniel R."/>
        </authorList>
    </citation>
    <scope>NUCLEOTIDE SEQUENCE [LARGE SCALE GENOMIC DNA]</scope>
    <source>
        <strain evidence="9 10">238</strain>
    </source>
</reference>
<evidence type="ECO:0000256" key="2">
    <source>
        <dbReference type="ARBA" id="ARBA00022448"/>
    </source>
</evidence>
<dbReference type="AlphaFoldDB" id="M9RWS8"/>
<evidence type="ECO:0000313" key="10">
    <source>
        <dbReference type="Proteomes" id="UP000004688"/>
    </source>
</evidence>
<gene>
    <name evidence="9" type="ORF">OA238_c44660</name>
</gene>
<keyword evidence="4 7" id="KW-0812">Transmembrane</keyword>
<accession>M9RWS8</accession>
<name>M9RWS8_9RHOB</name>
<feature type="transmembrane region" description="Helical" evidence="7">
    <location>
        <begin position="6"/>
        <end position="28"/>
    </location>
</feature>
<keyword evidence="3" id="KW-1003">Cell membrane</keyword>
<feature type="transmembrane region" description="Helical" evidence="7">
    <location>
        <begin position="318"/>
        <end position="339"/>
    </location>
</feature>
<proteinExistence type="inferred from homology"/>
<comment type="subcellular location">
    <subcellularLocation>
        <location evidence="1 7">Cell membrane</location>
        <topology evidence="1 7">Multi-pass membrane protein</topology>
    </subcellularLocation>
</comment>
<feature type="transmembrane region" description="Helical" evidence="7">
    <location>
        <begin position="40"/>
        <end position="61"/>
    </location>
</feature>
<dbReference type="EMBL" id="CP003742">
    <property type="protein sequence ID" value="AGI74345.1"/>
    <property type="molecule type" value="Genomic_DNA"/>
</dbReference>
<dbReference type="InterPro" id="IPR000515">
    <property type="entry name" value="MetI-like"/>
</dbReference>
<protein>
    <submittedName>
        <fullName evidence="9">Putative peptide ABC transporter permease protein</fullName>
    </submittedName>
</protein>
<feature type="transmembrane region" description="Helical" evidence="7">
    <location>
        <begin position="253"/>
        <end position="272"/>
    </location>
</feature>
<feature type="transmembrane region" description="Helical" evidence="7">
    <location>
        <begin position="73"/>
        <end position="95"/>
    </location>
</feature>
<dbReference type="OrthoDB" id="9766870at2"/>